<dbReference type="EMBL" id="QGDH01000062">
    <property type="protein sequence ID" value="RAR10855.1"/>
    <property type="molecule type" value="Genomic_DNA"/>
</dbReference>
<dbReference type="GO" id="GO:0008270">
    <property type="term" value="F:zinc ion binding"/>
    <property type="evidence" value="ECO:0007669"/>
    <property type="project" value="InterPro"/>
</dbReference>
<dbReference type="CDD" id="cd00067">
    <property type="entry name" value="GAL4"/>
    <property type="match status" value="1"/>
</dbReference>
<evidence type="ECO:0000256" key="3">
    <source>
        <dbReference type="ARBA" id="ARBA00023015"/>
    </source>
</evidence>
<proteinExistence type="predicted"/>
<dbReference type="GO" id="GO:0000981">
    <property type="term" value="F:DNA-binding transcription factor activity, RNA polymerase II-specific"/>
    <property type="evidence" value="ECO:0007669"/>
    <property type="project" value="InterPro"/>
</dbReference>
<evidence type="ECO:0000256" key="1">
    <source>
        <dbReference type="ARBA" id="ARBA00022723"/>
    </source>
</evidence>
<dbReference type="AlphaFoldDB" id="A0A364N3B6"/>
<dbReference type="SUPFAM" id="SSF57701">
    <property type="entry name" value="Zn2/Cys6 DNA-binding domain"/>
    <property type="match status" value="1"/>
</dbReference>
<dbReference type="Proteomes" id="UP000249619">
    <property type="component" value="Unassembled WGS sequence"/>
</dbReference>
<dbReference type="InterPro" id="IPR001138">
    <property type="entry name" value="Zn2Cys6_DnaBD"/>
</dbReference>
<protein>
    <submittedName>
        <fullName evidence="6">Transcription factor cys6 protein</fullName>
    </submittedName>
</protein>
<organism evidence="6 7">
    <name type="scientific">Stemphylium lycopersici</name>
    <name type="common">Tomato gray leaf spot disease fungus</name>
    <name type="synonym">Thyrospora lycopersici</name>
    <dbReference type="NCBI Taxonomy" id="183478"/>
    <lineage>
        <taxon>Eukaryota</taxon>
        <taxon>Fungi</taxon>
        <taxon>Dikarya</taxon>
        <taxon>Ascomycota</taxon>
        <taxon>Pezizomycotina</taxon>
        <taxon>Dothideomycetes</taxon>
        <taxon>Pleosporomycetidae</taxon>
        <taxon>Pleosporales</taxon>
        <taxon>Pleosporineae</taxon>
        <taxon>Pleosporaceae</taxon>
        <taxon>Stemphylium</taxon>
    </lineage>
</organism>
<reference evidence="7" key="1">
    <citation type="submission" date="2018-05" db="EMBL/GenBank/DDBJ databases">
        <title>Draft genome sequence of Stemphylium lycopersici strain CIDEFI 213.</title>
        <authorList>
            <person name="Medina R."/>
            <person name="Franco M.E.E."/>
            <person name="Lucentini C.G."/>
            <person name="Saparrat M.C.N."/>
            <person name="Balatti P.A."/>
        </authorList>
    </citation>
    <scope>NUCLEOTIDE SEQUENCE [LARGE SCALE GENOMIC DNA]</scope>
    <source>
        <strain evidence="7">CIDEFI 213</strain>
    </source>
</reference>
<evidence type="ECO:0000256" key="5">
    <source>
        <dbReference type="ARBA" id="ARBA00023242"/>
    </source>
</evidence>
<keyword evidence="7" id="KW-1185">Reference proteome</keyword>
<dbReference type="PANTHER" id="PTHR47660:SF2">
    <property type="entry name" value="TRANSCRIPTION FACTOR WITH C2H2 AND ZN(2)-CYS(6) DNA BINDING DOMAIN (EUROFUNG)"/>
    <property type="match status" value="1"/>
</dbReference>
<dbReference type="PANTHER" id="PTHR47660">
    <property type="entry name" value="TRANSCRIPTION FACTOR WITH C2H2 AND ZN(2)-CYS(6) DNA BINDING DOMAIN (EUROFUNG)-RELATED-RELATED"/>
    <property type="match status" value="1"/>
</dbReference>
<evidence type="ECO:0000313" key="7">
    <source>
        <dbReference type="Proteomes" id="UP000249619"/>
    </source>
</evidence>
<evidence type="ECO:0000313" key="6">
    <source>
        <dbReference type="EMBL" id="RAR10855.1"/>
    </source>
</evidence>
<dbReference type="OrthoDB" id="4216928at2759"/>
<dbReference type="STRING" id="183478.A0A364N3B6"/>
<keyword evidence="5" id="KW-0539">Nucleus</keyword>
<keyword evidence="2" id="KW-0862">Zinc</keyword>
<accession>A0A364N3B6</accession>
<comment type="caution">
    <text evidence="6">The sequence shown here is derived from an EMBL/GenBank/DDBJ whole genome shotgun (WGS) entry which is preliminary data.</text>
</comment>
<keyword evidence="1" id="KW-0479">Metal-binding</keyword>
<keyword evidence="4" id="KW-0804">Transcription</keyword>
<evidence type="ECO:0000256" key="2">
    <source>
        <dbReference type="ARBA" id="ARBA00022833"/>
    </source>
</evidence>
<sequence>MPPSRRKACLACVQVKRRCDKTVPQCRRCLAKKIHNDFFGVGLDPFNLASMAQEDVVFSSAGIQDLVAQQTPNNTIRHITSDPGPTQARVDFAAKRLVQIPKTFASLGQAMFIHRASFLDSQGPTPPALQDALSACALYCLKTPMNKDLVFSNLEHKRQQLLTRTDHLAASQTDLLAALQALVLYQIIGLFDGDVRLRATAEADEHVVMTWATQLRARTPYALDPPCSTAEQGEGEGGEEARFRPQIAWRRWLIEESSRRTVITAFLLKGVYHFLKFGFDIAPDLRLSFVAQAALWHAQSEACWRRACGERELLLVQVPRWDEAMVRAQPADLEELGVLLMAMLKGVDATRDWLGQSYAVRYGVEAPELGLM</sequence>
<dbReference type="InterPro" id="IPR036864">
    <property type="entry name" value="Zn2-C6_fun-type_DNA-bd_sf"/>
</dbReference>
<keyword evidence="3" id="KW-0805">Transcription regulation</keyword>
<name>A0A364N3B6_STELY</name>
<gene>
    <name evidence="6" type="ORF">DDE83_004888</name>
</gene>
<evidence type="ECO:0000256" key="4">
    <source>
        <dbReference type="ARBA" id="ARBA00023163"/>
    </source>
</evidence>